<reference evidence="2 3" key="1">
    <citation type="submission" date="2019-03" db="EMBL/GenBank/DDBJ databases">
        <title>Single cell metagenomics reveals metabolic interactions within the superorganism composed of flagellate Streblomastix strix and complex community of Bacteroidetes bacteria on its surface.</title>
        <authorList>
            <person name="Treitli S.C."/>
            <person name="Kolisko M."/>
            <person name="Husnik F."/>
            <person name="Keeling P."/>
            <person name="Hampl V."/>
        </authorList>
    </citation>
    <scope>NUCLEOTIDE SEQUENCE [LARGE SCALE GENOMIC DNA]</scope>
    <source>
        <strain evidence="2">ST1C</strain>
    </source>
</reference>
<feature type="transmembrane region" description="Helical" evidence="1">
    <location>
        <begin position="182"/>
        <end position="203"/>
    </location>
</feature>
<gene>
    <name evidence="2" type="ORF">EZS28_009826</name>
</gene>
<evidence type="ECO:0000256" key="1">
    <source>
        <dbReference type="SAM" id="Phobius"/>
    </source>
</evidence>
<sequence length="204" mass="23400">MGFANIKQQTEQMLNSQMCRNLLLDEDKDTISREDINVNTDLQDDNQRNKQHFISHSQSRQHEPAMDIPCVSLAQLPAFQCIIAVNSRTAIRQMIINILLLSLQQYTEKWECKIRFSQISDHVLCMNKGRVVSVVMMIILFVFSILFIVAAFFKRHYEADQLILSERFSPAKFAVLVFNEPAFANFCVLFGGASVILVLVQVIK</sequence>
<keyword evidence="1" id="KW-0812">Transmembrane</keyword>
<proteinExistence type="predicted"/>
<evidence type="ECO:0000313" key="2">
    <source>
        <dbReference type="EMBL" id="KAA6394647.1"/>
    </source>
</evidence>
<dbReference type="EMBL" id="SNRW01001891">
    <property type="protein sequence ID" value="KAA6394647.1"/>
    <property type="molecule type" value="Genomic_DNA"/>
</dbReference>
<accession>A0A5J4WI48</accession>
<name>A0A5J4WI48_9EUKA</name>
<keyword evidence="1" id="KW-1133">Transmembrane helix</keyword>
<feature type="transmembrane region" description="Helical" evidence="1">
    <location>
        <begin position="131"/>
        <end position="153"/>
    </location>
</feature>
<comment type="caution">
    <text evidence="2">The sequence shown here is derived from an EMBL/GenBank/DDBJ whole genome shotgun (WGS) entry which is preliminary data.</text>
</comment>
<organism evidence="2 3">
    <name type="scientific">Streblomastix strix</name>
    <dbReference type="NCBI Taxonomy" id="222440"/>
    <lineage>
        <taxon>Eukaryota</taxon>
        <taxon>Metamonada</taxon>
        <taxon>Preaxostyla</taxon>
        <taxon>Oxymonadida</taxon>
        <taxon>Streblomastigidae</taxon>
        <taxon>Streblomastix</taxon>
    </lineage>
</organism>
<keyword evidence="1" id="KW-0472">Membrane</keyword>
<dbReference type="Proteomes" id="UP000324800">
    <property type="component" value="Unassembled WGS sequence"/>
</dbReference>
<evidence type="ECO:0000313" key="3">
    <source>
        <dbReference type="Proteomes" id="UP000324800"/>
    </source>
</evidence>
<protein>
    <submittedName>
        <fullName evidence="2">Uncharacterized protein</fullName>
    </submittedName>
</protein>
<dbReference type="AlphaFoldDB" id="A0A5J4WI48"/>